<feature type="binding site" evidence="6">
    <location>
        <position position="75"/>
    </location>
    <ligand>
        <name>S-adenosyl-L-methionine</name>
        <dbReference type="ChEBI" id="CHEBI:59789"/>
    </ligand>
</feature>
<evidence type="ECO:0000313" key="7">
    <source>
        <dbReference type="EMBL" id="GEO22028.1"/>
    </source>
</evidence>
<comment type="function">
    <text evidence="6">Specifically methylates the N7 position of a guanine in 16S rRNA.</text>
</comment>
<evidence type="ECO:0000256" key="4">
    <source>
        <dbReference type="ARBA" id="ARBA00022679"/>
    </source>
</evidence>
<organism evidence="7 8">
    <name type="scientific">Cyclobacterium qasimii</name>
    <dbReference type="NCBI Taxonomy" id="1350429"/>
    <lineage>
        <taxon>Bacteria</taxon>
        <taxon>Pseudomonadati</taxon>
        <taxon>Bacteroidota</taxon>
        <taxon>Cytophagia</taxon>
        <taxon>Cytophagales</taxon>
        <taxon>Cyclobacteriaceae</taxon>
        <taxon>Cyclobacterium</taxon>
    </lineage>
</organism>
<dbReference type="HAMAP" id="MF_00074">
    <property type="entry name" value="16SrRNA_methyltr_G"/>
    <property type="match status" value="1"/>
</dbReference>
<keyword evidence="2 6" id="KW-0698">rRNA processing</keyword>
<dbReference type="Pfam" id="PF02527">
    <property type="entry name" value="GidB"/>
    <property type="match status" value="1"/>
</dbReference>
<reference evidence="7 8" key="1">
    <citation type="submission" date="2019-07" db="EMBL/GenBank/DDBJ databases">
        <title>Whole genome shotgun sequence of Cyclobacterium qasimii NBRC 106168.</title>
        <authorList>
            <person name="Hosoyama A."/>
            <person name="Uohara A."/>
            <person name="Ohji S."/>
            <person name="Ichikawa N."/>
        </authorList>
    </citation>
    <scope>NUCLEOTIDE SEQUENCE [LARGE SCALE GENOMIC DNA]</scope>
    <source>
        <strain evidence="7 8">NBRC 106168</strain>
    </source>
</reference>
<sequence length="216" mass="25275">MNADHKLIQHYFPELNAQQMDQFERMGDLYVDWNSKINVISRKDMESFYIHHVLHSLGVAKLLSFEPGTKILDIGTGGGFPGIPLAILFPEVQFHLVDSIGKKITVVKDVVKQLGLKNVEPQQVRAESLEDRKYHFIISRAVTQMEKFYPWIKNKFRKEDVHEEFQNGLFYLKGGDVDEELEALHLNYVSYHLEDYFTESFFETKKVVYLPYEGKR</sequence>
<feature type="binding site" evidence="6">
    <location>
        <position position="140"/>
    </location>
    <ligand>
        <name>S-adenosyl-L-methionine</name>
        <dbReference type="ChEBI" id="CHEBI:59789"/>
    </ligand>
</feature>
<comment type="subcellular location">
    <subcellularLocation>
        <location evidence="6">Cytoplasm</location>
    </subcellularLocation>
</comment>
<keyword evidence="4 6" id="KW-0808">Transferase</keyword>
<dbReference type="Proteomes" id="UP000321301">
    <property type="component" value="Unassembled WGS sequence"/>
</dbReference>
<dbReference type="EC" id="2.1.1.-" evidence="6"/>
<comment type="similarity">
    <text evidence="6">Belongs to the methyltransferase superfamily. RNA methyltransferase RsmG family.</text>
</comment>
<comment type="caution">
    <text evidence="7">The sequence shown here is derived from an EMBL/GenBank/DDBJ whole genome shotgun (WGS) entry which is preliminary data.</text>
</comment>
<dbReference type="NCBIfam" id="TIGR00138">
    <property type="entry name" value="rsmG_gidB"/>
    <property type="match status" value="1"/>
</dbReference>
<name>A0A512CCU2_9BACT</name>
<dbReference type="SUPFAM" id="SSF53335">
    <property type="entry name" value="S-adenosyl-L-methionine-dependent methyltransferases"/>
    <property type="match status" value="1"/>
</dbReference>
<dbReference type="InterPro" id="IPR003682">
    <property type="entry name" value="rRNA_ssu_MeTfrase_G"/>
</dbReference>
<dbReference type="EMBL" id="BJYV01000012">
    <property type="protein sequence ID" value="GEO22028.1"/>
    <property type="molecule type" value="Genomic_DNA"/>
</dbReference>
<evidence type="ECO:0000256" key="6">
    <source>
        <dbReference type="HAMAP-Rule" id="MF_00074"/>
    </source>
</evidence>
<evidence type="ECO:0000256" key="2">
    <source>
        <dbReference type="ARBA" id="ARBA00022552"/>
    </source>
</evidence>
<gene>
    <name evidence="6 7" type="primary">rsmG</name>
    <name evidence="7" type="ORF">CQA01_25620</name>
</gene>
<feature type="binding site" evidence="6">
    <location>
        <position position="80"/>
    </location>
    <ligand>
        <name>S-adenosyl-L-methionine</name>
        <dbReference type="ChEBI" id="CHEBI:59789"/>
    </ligand>
</feature>
<dbReference type="AlphaFoldDB" id="A0A512CCU2"/>
<evidence type="ECO:0000256" key="5">
    <source>
        <dbReference type="ARBA" id="ARBA00022691"/>
    </source>
</evidence>
<keyword evidence="5 6" id="KW-0949">S-adenosyl-L-methionine</keyword>
<keyword evidence="1 6" id="KW-0963">Cytoplasm</keyword>
<dbReference type="RefSeq" id="WP_146947916.1">
    <property type="nucleotide sequence ID" value="NZ_BJYV01000012.1"/>
</dbReference>
<evidence type="ECO:0000256" key="1">
    <source>
        <dbReference type="ARBA" id="ARBA00022490"/>
    </source>
</evidence>
<feature type="binding site" evidence="6">
    <location>
        <begin position="126"/>
        <end position="127"/>
    </location>
    <ligand>
        <name>S-adenosyl-L-methionine</name>
        <dbReference type="ChEBI" id="CHEBI:59789"/>
    </ligand>
</feature>
<comment type="caution">
    <text evidence="6">Lacks conserved residue(s) required for the propagation of feature annotation.</text>
</comment>
<dbReference type="GO" id="GO:0070043">
    <property type="term" value="F:rRNA (guanine-N7-)-methyltransferase activity"/>
    <property type="evidence" value="ECO:0007669"/>
    <property type="project" value="UniProtKB-UniRule"/>
</dbReference>
<accession>A0A512CCU2</accession>
<dbReference type="Gene3D" id="3.40.50.150">
    <property type="entry name" value="Vaccinia Virus protein VP39"/>
    <property type="match status" value="1"/>
</dbReference>
<dbReference type="InterPro" id="IPR029063">
    <property type="entry name" value="SAM-dependent_MTases_sf"/>
</dbReference>
<dbReference type="PIRSF" id="PIRSF003078">
    <property type="entry name" value="GidB"/>
    <property type="match status" value="1"/>
</dbReference>
<evidence type="ECO:0000256" key="3">
    <source>
        <dbReference type="ARBA" id="ARBA00022603"/>
    </source>
</evidence>
<keyword evidence="3 6" id="KW-0489">Methyltransferase</keyword>
<proteinExistence type="inferred from homology"/>
<dbReference type="PANTHER" id="PTHR31760">
    <property type="entry name" value="S-ADENOSYL-L-METHIONINE-DEPENDENT METHYLTRANSFERASES SUPERFAMILY PROTEIN"/>
    <property type="match status" value="1"/>
</dbReference>
<keyword evidence="8" id="KW-1185">Reference proteome</keyword>
<evidence type="ECO:0000313" key="8">
    <source>
        <dbReference type="Proteomes" id="UP000321301"/>
    </source>
</evidence>
<dbReference type="PANTHER" id="PTHR31760:SF0">
    <property type="entry name" value="S-ADENOSYL-L-METHIONINE-DEPENDENT METHYLTRANSFERASES SUPERFAMILY PROTEIN"/>
    <property type="match status" value="1"/>
</dbReference>
<dbReference type="GO" id="GO:0005829">
    <property type="term" value="C:cytosol"/>
    <property type="evidence" value="ECO:0007669"/>
    <property type="project" value="TreeGrafter"/>
</dbReference>
<protein>
    <recommendedName>
        <fullName evidence="6">Ribosomal RNA small subunit methyltransferase G</fullName>
        <ecNumber evidence="6">2.1.1.-</ecNumber>
    </recommendedName>
    <alternativeName>
        <fullName evidence="6">16S rRNA 7-methylguanosine methyltransferase</fullName>
        <shortName evidence="6">16S rRNA m7G methyltransferase</shortName>
    </alternativeName>
</protein>
<dbReference type="CDD" id="cd02440">
    <property type="entry name" value="AdoMet_MTases"/>
    <property type="match status" value="1"/>
</dbReference>